<dbReference type="AlphaFoldDB" id="A0A285D8B1"/>
<dbReference type="EMBL" id="OAOP01000013">
    <property type="protein sequence ID" value="SNX75518.1"/>
    <property type="molecule type" value="Genomic_DNA"/>
</dbReference>
<comment type="similarity">
    <text evidence="1">Belongs to the UPF0065 (bug) family.</text>
</comment>
<reference evidence="2 3" key="1">
    <citation type="submission" date="2017-08" db="EMBL/GenBank/DDBJ databases">
        <authorList>
            <person name="de Groot N.N."/>
        </authorList>
    </citation>
    <scope>NUCLEOTIDE SEQUENCE [LARGE SCALE GENOMIC DNA]</scope>
    <source>
        <strain evidence="2 3">JC228</strain>
    </source>
</reference>
<dbReference type="InterPro" id="IPR042100">
    <property type="entry name" value="Bug_dom1"/>
</dbReference>
<dbReference type="InterPro" id="IPR005064">
    <property type="entry name" value="BUG"/>
</dbReference>
<dbReference type="RefSeq" id="WP_097160586.1">
    <property type="nucleotide sequence ID" value="NZ_JBEPMQ010000017.1"/>
</dbReference>
<organism evidence="2 3">
    <name type="scientific">Bacillus oleivorans</name>
    <dbReference type="NCBI Taxonomy" id="1448271"/>
    <lineage>
        <taxon>Bacteria</taxon>
        <taxon>Bacillati</taxon>
        <taxon>Bacillota</taxon>
        <taxon>Bacilli</taxon>
        <taxon>Bacillales</taxon>
        <taxon>Bacillaceae</taxon>
        <taxon>Bacillus</taxon>
    </lineage>
</organism>
<protein>
    <submittedName>
        <fullName evidence="2">Tripartite-type tricarboxylate transporter receptor subunit TctC</fullName>
    </submittedName>
</protein>
<evidence type="ECO:0000256" key="1">
    <source>
        <dbReference type="ARBA" id="ARBA00006987"/>
    </source>
</evidence>
<sequence length="369" mass="39436">MKTKKMFSAFFSLILVVIIMVGCSQGASGGGKSGLFYEGETLEVIVPFEAGGGTDTFGRFLASYIGKHTEGEPGIQVVNIPGGGSVNGANEFVKVREHDGYTALLTSGSTHLPYLLGDPAVQYDLKEMKPLLAAPQGGAVYVSPSTGIESVEDILNPKEPLVYAGISATGNDLVTLLSFKLLGTDVQAILGYEGRGPSRVAFEQGESNIDYQTVSAYQSNVVPLINDGKAIPLYSFGMLDEKGDVIRDPAFPDLPSVKEVYMEIHGEEPSGIEWDAYKVALGAGFSVQKVLWLHHDAPQEAVDALAKAAEGVKTDEEFNEKAAEELGGYELITGAQLEGAIETITSASDEVLDWLLTYLEEEQGITRLN</sequence>
<evidence type="ECO:0000313" key="3">
    <source>
        <dbReference type="Proteomes" id="UP000219546"/>
    </source>
</evidence>
<dbReference type="PANTHER" id="PTHR42928:SF3">
    <property type="entry name" value="UPF0065 PROTEIN YFLP"/>
    <property type="match status" value="1"/>
</dbReference>
<dbReference type="PANTHER" id="PTHR42928">
    <property type="entry name" value="TRICARBOXYLATE-BINDING PROTEIN"/>
    <property type="match status" value="1"/>
</dbReference>
<keyword evidence="3" id="KW-1185">Reference proteome</keyword>
<accession>A0A285D8B1</accession>
<proteinExistence type="inferred from homology"/>
<dbReference type="OrthoDB" id="8881899at2"/>
<dbReference type="Proteomes" id="UP000219546">
    <property type="component" value="Unassembled WGS sequence"/>
</dbReference>
<dbReference type="Gene3D" id="3.40.190.150">
    <property type="entry name" value="Bordetella uptake gene, domain 1"/>
    <property type="match status" value="1"/>
</dbReference>
<evidence type="ECO:0000313" key="2">
    <source>
        <dbReference type="EMBL" id="SNX75518.1"/>
    </source>
</evidence>
<dbReference type="Gene3D" id="3.40.190.10">
    <property type="entry name" value="Periplasmic binding protein-like II"/>
    <property type="match status" value="1"/>
</dbReference>
<keyword evidence="2" id="KW-0675">Receptor</keyword>
<gene>
    <name evidence="2" type="ORF">SAMN05877753_11318</name>
</gene>
<dbReference type="PROSITE" id="PS51257">
    <property type="entry name" value="PROKAR_LIPOPROTEIN"/>
    <property type="match status" value="1"/>
</dbReference>
<name>A0A285D8B1_9BACI</name>